<protein>
    <submittedName>
        <fullName evidence="1">Uncharacterized protein</fullName>
    </submittedName>
</protein>
<dbReference type="EMBL" id="CU459003">
    <property type="protein sequence ID" value="CAM77276.1"/>
    <property type="molecule type" value="Genomic_DNA"/>
</dbReference>
<organism evidence="1">
    <name type="scientific">Magnetospirillum gryphiswaldense</name>
    <dbReference type="NCBI Taxonomy" id="55518"/>
    <lineage>
        <taxon>Bacteria</taxon>
        <taxon>Pseudomonadati</taxon>
        <taxon>Pseudomonadota</taxon>
        <taxon>Alphaproteobacteria</taxon>
        <taxon>Rhodospirillales</taxon>
        <taxon>Rhodospirillaceae</taxon>
        <taxon>Magnetospirillum</taxon>
    </lineage>
</organism>
<gene>
    <name evidence="1" type="ORF">MGR_2462</name>
</gene>
<sequence length="109" mass="12356">MKWADIIKPMIASGIVQNERQLSQLAGGEDSLVSSSKARNRDISRDAILTLLLELGELQQDFDTAIMTGDRAVTPEQKRLGRNAYFLRNFLWERVTEEFRRSKRDGGAS</sequence>
<proteinExistence type="predicted"/>
<reference evidence="1" key="1">
    <citation type="journal article" date="2007" name="J. Bacteriol.">
        <title>Comparative genome analysis of four magnetotactic bacteria reveals a complex set of group-specific genes implicated in magnetosome biomineralization and function.</title>
        <authorList>
            <person name="Richter M."/>
            <person name="Kube M."/>
            <person name="Bazylinski D.A."/>
            <person name="Lombardot T."/>
            <person name="Gloeckner F.O."/>
            <person name="Reinhardt R."/>
            <person name="Schueler D."/>
        </authorList>
    </citation>
    <scope>NUCLEOTIDE SEQUENCE</scope>
    <source>
        <strain evidence="1">MSR-1</strain>
    </source>
</reference>
<dbReference type="AlphaFoldDB" id="A4U319"/>
<dbReference type="RefSeq" id="WP_106003212.1">
    <property type="nucleotide sequence ID" value="NZ_CP027527.1"/>
</dbReference>
<accession>A4U319</accession>
<name>A4U319_9PROT</name>
<evidence type="ECO:0000313" key="1">
    <source>
        <dbReference type="EMBL" id="CAM77276.1"/>
    </source>
</evidence>